<feature type="domain" description="Methyl-accepting transducer" evidence="11">
    <location>
        <begin position="423"/>
        <end position="673"/>
    </location>
</feature>
<dbReference type="PANTHER" id="PTHR32089:SF112">
    <property type="entry name" value="LYSOZYME-LIKE PROTEIN-RELATED"/>
    <property type="match status" value="1"/>
</dbReference>
<dbReference type="Pfam" id="PF00672">
    <property type="entry name" value="HAMP"/>
    <property type="match status" value="1"/>
</dbReference>
<evidence type="ECO:0000259" key="12">
    <source>
        <dbReference type="PROSITE" id="PS50885"/>
    </source>
</evidence>
<reference evidence="13 14" key="1">
    <citation type="submission" date="2022-10" db="EMBL/GenBank/DDBJ databases">
        <title>Comparative genomic analysis of Cohnella hashimotonis sp. nov., isolated from the International Space Station.</title>
        <authorList>
            <person name="Simpson A."/>
            <person name="Venkateswaran K."/>
        </authorList>
    </citation>
    <scope>NUCLEOTIDE SEQUENCE [LARGE SCALE GENOMIC DNA]</scope>
    <source>
        <strain evidence="13 14">DSM 18997</strain>
    </source>
</reference>
<accession>A0A9X4KMY2</accession>
<dbReference type="Pfam" id="PF00015">
    <property type="entry name" value="MCPsignal"/>
    <property type="match status" value="1"/>
</dbReference>
<evidence type="ECO:0000313" key="13">
    <source>
        <dbReference type="EMBL" id="MDG0793127.1"/>
    </source>
</evidence>
<comment type="similarity">
    <text evidence="8">Belongs to the methyl-accepting chemotaxis (MCP) protein family.</text>
</comment>
<evidence type="ECO:0000256" key="9">
    <source>
        <dbReference type="PROSITE-ProRule" id="PRU00284"/>
    </source>
</evidence>
<keyword evidence="4 10" id="KW-0812">Transmembrane</keyword>
<dbReference type="AlphaFoldDB" id="A0A9X4KMY2"/>
<evidence type="ECO:0000256" key="1">
    <source>
        <dbReference type="ARBA" id="ARBA00004651"/>
    </source>
</evidence>
<dbReference type="PANTHER" id="PTHR32089">
    <property type="entry name" value="METHYL-ACCEPTING CHEMOTAXIS PROTEIN MCPB"/>
    <property type="match status" value="1"/>
</dbReference>
<feature type="domain" description="HAMP" evidence="12">
    <location>
        <begin position="352"/>
        <end position="404"/>
    </location>
</feature>
<sequence>MKQSWRDRVKSVEWKQGADTLGGFAKKFGQQMKETKLESPIRSVGVKLFILVFCGILLCVVSLGLFSYSKSRSVIENKVSESSMETAKQVSGRMDLLLSGYERKSMEFLSDSEFISQVSAAISSTDDFERFDNQRTITTKLSNVMISDNAIASIFLLPTDPSMTVIGSSNSGGIPDMKENSPAFVDTMKQAAGKVVWVPTMPKGITGKQSAPTIAVGRALMNVNSGNPYLLVIELNIKALQDMLANVNFGDGSATYIVAPDGTIVYAADAALMGTKYEQKLPDESGEVKIKSGGKEMLSVGSASAGTSGWTVVGNIPTSSLVKDAKVIRNLTFLMCGLSVLIAALIGLFIMWTVGKPLGQLRHLMNEGERGNLTVRSSIRQKDEIGQVSDSFNRMMERITELVRQTNQSASEVLETASSLTLASTKTANAAKEIAVATEEIASGATNLAVESERGSEMTGQIGDKVVSVIDSNVEMGKSAYEVEEAGRKGTQYMAGLMEKTGHTEEMTRSMVDKVDKLKESTGSISKILDVLGNMTKQTNILSLNATIEAARAGAAGRGFMVVADEIRKLADQSRQSIGVVGEIVDRIGQEIDETVSVLSDAYPLFREQIEAVRDANKIFENVQTHMGDFNERLHAATASVSQLEQAQETLTMTMTNVSAVAQQASATSEQVASLSNEQLGISDGLVQLSNKLETVSQQLRQSLSQFTVS</sequence>
<dbReference type="SMART" id="SM00283">
    <property type="entry name" value="MA"/>
    <property type="match status" value="1"/>
</dbReference>
<keyword evidence="5 10" id="KW-1133">Transmembrane helix</keyword>
<dbReference type="Proteomes" id="UP001153387">
    <property type="component" value="Unassembled WGS sequence"/>
</dbReference>
<dbReference type="RefSeq" id="WP_277566958.1">
    <property type="nucleotide sequence ID" value="NZ_JAPDHZ010000004.1"/>
</dbReference>
<evidence type="ECO:0000259" key="11">
    <source>
        <dbReference type="PROSITE" id="PS50111"/>
    </source>
</evidence>
<proteinExistence type="inferred from homology"/>
<keyword evidence="6 10" id="KW-0472">Membrane</keyword>
<dbReference type="Gene3D" id="6.10.340.10">
    <property type="match status" value="1"/>
</dbReference>
<dbReference type="Gene3D" id="1.10.287.950">
    <property type="entry name" value="Methyl-accepting chemotaxis protein"/>
    <property type="match status" value="1"/>
</dbReference>
<comment type="subcellular location">
    <subcellularLocation>
        <location evidence="1">Cell membrane</location>
        <topology evidence="1">Multi-pass membrane protein</topology>
    </subcellularLocation>
</comment>
<keyword evidence="7 9" id="KW-0807">Transducer</keyword>
<dbReference type="PROSITE" id="PS50111">
    <property type="entry name" value="CHEMOTAXIS_TRANSDUC_2"/>
    <property type="match status" value="1"/>
</dbReference>
<evidence type="ECO:0000256" key="3">
    <source>
        <dbReference type="ARBA" id="ARBA00022500"/>
    </source>
</evidence>
<dbReference type="CDD" id="cd06225">
    <property type="entry name" value="HAMP"/>
    <property type="match status" value="1"/>
</dbReference>
<dbReference type="SUPFAM" id="SSF58104">
    <property type="entry name" value="Methyl-accepting chemotaxis protein (MCP) signaling domain"/>
    <property type="match status" value="1"/>
</dbReference>
<dbReference type="InterPro" id="IPR003660">
    <property type="entry name" value="HAMP_dom"/>
</dbReference>
<feature type="transmembrane region" description="Helical" evidence="10">
    <location>
        <begin position="48"/>
        <end position="68"/>
    </location>
</feature>
<keyword evidence="2" id="KW-1003">Cell membrane</keyword>
<comment type="caution">
    <text evidence="13">The sequence shown here is derived from an EMBL/GenBank/DDBJ whole genome shotgun (WGS) entry which is preliminary data.</text>
</comment>
<dbReference type="GO" id="GO:0007165">
    <property type="term" value="P:signal transduction"/>
    <property type="evidence" value="ECO:0007669"/>
    <property type="project" value="UniProtKB-KW"/>
</dbReference>
<dbReference type="GO" id="GO:0005886">
    <property type="term" value="C:plasma membrane"/>
    <property type="evidence" value="ECO:0007669"/>
    <property type="project" value="UniProtKB-SubCell"/>
</dbReference>
<keyword evidence="14" id="KW-1185">Reference proteome</keyword>
<feature type="transmembrane region" description="Helical" evidence="10">
    <location>
        <begin position="331"/>
        <end position="352"/>
    </location>
</feature>
<dbReference type="InterPro" id="IPR033479">
    <property type="entry name" value="dCache_1"/>
</dbReference>
<keyword evidence="3" id="KW-0145">Chemotaxis</keyword>
<evidence type="ECO:0000256" key="4">
    <source>
        <dbReference type="ARBA" id="ARBA00022692"/>
    </source>
</evidence>
<evidence type="ECO:0000256" key="2">
    <source>
        <dbReference type="ARBA" id="ARBA00022475"/>
    </source>
</evidence>
<dbReference type="Pfam" id="PF02743">
    <property type="entry name" value="dCache_1"/>
    <property type="match status" value="1"/>
</dbReference>
<dbReference type="EMBL" id="JAPDHZ010000004">
    <property type="protein sequence ID" value="MDG0793127.1"/>
    <property type="molecule type" value="Genomic_DNA"/>
</dbReference>
<gene>
    <name evidence="13" type="ORF">OMP38_21430</name>
</gene>
<evidence type="ECO:0000256" key="8">
    <source>
        <dbReference type="ARBA" id="ARBA00029447"/>
    </source>
</evidence>
<organism evidence="13 14">
    <name type="scientific">Cohnella ginsengisoli</name>
    <dbReference type="NCBI Taxonomy" id="425004"/>
    <lineage>
        <taxon>Bacteria</taxon>
        <taxon>Bacillati</taxon>
        <taxon>Bacillota</taxon>
        <taxon>Bacilli</taxon>
        <taxon>Bacillales</taxon>
        <taxon>Paenibacillaceae</taxon>
        <taxon>Cohnella</taxon>
    </lineage>
</organism>
<dbReference type="InterPro" id="IPR004089">
    <property type="entry name" value="MCPsignal_dom"/>
</dbReference>
<dbReference type="Gene3D" id="3.30.450.20">
    <property type="entry name" value="PAS domain"/>
    <property type="match status" value="1"/>
</dbReference>
<evidence type="ECO:0000313" key="14">
    <source>
        <dbReference type="Proteomes" id="UP001153387"/>
    </source>
</evidence>
<dbReference type="PROSITE" id="PS50885">
    <property type="entry name" value="HAMP"/>
    <property type="match status" value="1"/>
</dbReference>
<evidence type="ECO:0000256" key="10">
    <source>
        <dbReference type="SAM" id="Phobius"/>
    </source>
</evidence>
<protein>
    <submittedName>
        <fullName evidence="13">Methyl-accepting chemotaxis protein</fullName>
    </submittedName>
</protein>
<dbReference type="SMART" id="SM00304">
    <property type="entry name" value="HAMP"/>
    <property type="match status" value="1"/>
</dbReference>
<evidence type="ECO:0000256" key="5">
    <source>
        <dbReference type="ARBA" id="ARBA00022989"/>
    </source>
</evidence>
<name>A0A9X4KMY2_9BACL</name>
<dbReference type="GO" id="GO:0006935">
    <property type="term" value="P:chemotaxis"/>
    <property type="evidence" value="ECO:0007669"/>
    <property type="project" value="UniProtKB-KW"/>
</dbReference>
<evidence type="ECO:0000256" key="6">
    <source>
        <dbReference type="ARBA" id="ARBA00023136"/>
    </source>
</evidence>
<evidence type="ECO:0000256" key="7">
    <source>
        <dbReference type="ARBA" id="ARBA00023224"/>
    </source>
</evidence>